<organism evidence="6 7">
    <name type="scientific">Pedobacter hiemivivus</name>
    <dbReference type="NCBI Taxonomy" id="2530454"/>
    <lineage>
        <taxon>Bacteria</taxon>
        <taxon>Pseudomonadati</taxon>
        <taxon>Bacteroidota</taxon>
        <taxon>Sphingobacteriia</taxon>
        <taxon>Sphingobacteriales</taxon>
        <taxon>Sphingobacteriaceae</taxon>
        <taxon>Pedobacter</taxon>
    </lineage>
</organism>
<comment type="similarity">
    <text evidence="1 4">Belongs to the glycosyl hydrolase 28 family.</text>
</comment>
<proteinExistence type="inferred from homology"/>
<evidence type="ECO:0000256" key="4">
    <source>
        <dbReference type="RuleBase" id="RU361169"/>
    </source>
</evidence>
<dbReference type="InterPro" id="IPR012334">
    <property type="entry name" value="Pectin_lyas_fold"/>
</dbReference>
<dbReference type="GO" id="GO:0004650">
    <property type="term" value="F:polygalacturonase activity"/>
    <property type="evidence" value="ECO:0007669"/>
    <property type="project" value="InterPro"/>
</dbReference>
<dbReference type="InterPro" id="IPR006626">
    <property type="entry name" value="PbH1"/>
</dbReference>
<evidence type="ECO:0000313" key="7">
    <source>
        <dbReference type="Proteomes" id="UP000309594"/>
    </source>
</evidence>
<dbReference type="AlphaFoldDB" id="A0A4U1FY46"/>
<feature type="signal peptide" evidence="5">
    <location>
        <begin position="1"/>
        <end position="25"/>
    </location>
</feature>
<dbReference type="EMBL" id="SWDX01000017">
    <property type="protein sequence ID" value="TKC55429.1"/>
    <property type="molecule type" value="Genomic_DNA"/>
</dbReference>
<dbReference type="SUPFAM" id="SSF51126">
    <property type="entry name" value="Pectin lyase-like"/>
    <property type="match status" value="1"/>
</dbReference>
<comment type="caution">
    <text evidence="6">The sequence shown here is derived from an EMBL/GenBank/DDBJ whole genome shotgun (WGS) entry which is preliminary data.</text>
</comment>
<dbReference type="InterPro" id="IPR000743">
    <property type="entry name" value="Glyco_hydro_28"/>
</dbReference>
<evidence type="ECO:0000256" key="2">
    <source>
        <dbReference type="ARBA" id="ARBA00022801"/>
    </source>
</evidence>
<gene>
    <name evidence="6" type="ORF">FBD94_24955</name>
</gene>
<dbReference type="GO" id="GO:0005975">
    <property type="term" value="P:carbohydrate metabolic process"/>
    <property type="evidence" value="ECO:0007669"/>
    <property type="project" value="InterPro"/>
</dbReference>
<accession>A0A4U1FY46</accession>
<evidence type="ECO:0000313" key="6">
    <source>
        <dbReference type="EMBL" id="TKC55429.1"/>
    </source>
</evidence>
<dbReference type="InterPro" id="IPR011050">
    <property type="entry name" value="Pectin_lyase_fold/virulence"/>
</dbReference>
<evidence type="ECO:0000256" key="3">
    <source>
        <dbReference type="ARBA" id="ARBA00023295"/>
    </source>
</evidence>
<dbReference type="SMART" id="SM00710">
    <property type="entry name" value="PbH1"/>
    <property type="match status" value="4"/>
</dbReference>
<sequence length="562" mass="61637">MFKYEKVVSVIFAVPLFVFSFNAVAQNTNAAKGYSFDNLPVVAATSFKKDTISILKYGAKNDGLTLNTNSINQAISDCNKRGGGVVLIPEGLWITGPIELRSNVNLHLKKNALLQFTKDFNQYPLVEGSWEGIPQMRNQSPIWAIGQQNIAITGFGIIDGAGDAWRMVKKDKLTESQWKDLLASGGVLSENKKIWYPSEKSLKGSTMKDPGMIAKGKNAAFYAEIKDFLRPNLMVLTSCKRVLLEGVTFQNSPAWNLHPLMTEDLTIRNVYAKNPWYAQNGDGLDLESCKNVLVEGSTFDVGDDGICIKSGRDAAGRKRGMPTENVIIRNSTVYHAHGGFVIGSEMSGGARNIFISDCTFIGTDIGLRFKTTRGRGGVVENIYAKNINMKDIAGEAILFDMYYAAVDPVPLAGETRETPKVKLLPVTEETPVFRKFYISNVVCDGAEKAVFVRGLPEMSISDIYIDNLIAKAKAGIDIQEAKNIHISNAHLEIKNALPLIYIQNGKSIGLKNISYTNADLLFRINGDKNADIILSETNTAKSKLKTEFGHGAAASVLQIKNK</sequence>
<name>A0A4U1FY46_9SPHI</name>
<keyword evidence="2 4" id="KW-0378">Hydrolase</keyword>
<evidence type="ECO:0000256" key="1">
    <source>
        <dbReference type="ARBA" id="ARBA00008834"/>
    </source>
</evidence>
<dbReference type="InterPro" id="IPR051801">
    <property type="entry name" value="GH28_Enzymes"/>
</dbReference>
<keyword evidence="3 4" id="KW-0326">Glycosidase</keyword>
<evidence type="ECO:0000256" key="5">
    <source>
        <dbReference type="SAM" id="SignalP"/>
    </source>
</evidence>
<protein>
    <submittedName>
        <fullName evidence="6">Glycoside hydrolase family 28 protein</fullName>
    </submittedName>
</protein>
<dbReference type="PANTHER" id="PTHR31339">
    <property type="entry name" value="PECTIN LYASE-RELATED"/>
    <property type="match status" value="1"/>
</dbReference>
<keyword evidence="5" id="KW-0732">Signal</keyword>
<dbReference type="Proteomes" id="UP000309594">
    <property type="component" value="Unassembled WGS sequence"/>
</dbReference>
<dbReference type="Gene3D" id="2.160.20.10">
    <property type="entry name" value="Single-stranded right-handed beta-helix, Pectin lyase-like"/>
    <property type="match status" value="1"/>
</dbReference>
<dbReference type="PANTHER" id="PTHR31339:SF9">
    <property type="entry name" value="PLASMIN AND FIBRONECTIN-BINDING PROTEIN A"/>
    <property type="match status" value="1"/>
</dbReference>
<feature type="chain" id="PRO_5020909843" evidence="5">
    <location>
        <begin position="26"/>
        <end position="562"/>
    </location>
</feature>
<dbReference type="RefSeq" id="WP_136882236.1">
    <property type="nucleotide sequence ID" value="NZ_SWDX01000017.1"/>
</dbReference>
<dbReference type="Pfam" id="PF00295">
    <property type="entry name" value="Glyco_hydro_28"/>
    <property type="match status" value="1"/>
</dbReference>
<reference evidence="6 7" key="1">
    <citation type="submission" date="2019-04" db="EMBL/GenBank/DDBJ databases">
        <title>Pedobacter sp. RP-1-16 sp. nov., isolated from Arctic soil.</title>
        <authorList>
            <person name="Dahal R.H."/>
            <person name="Kim D.-U."/>
        </authorList>
    </citation>
    <scope>NUCLEOTIDE SEQUENCE [LARGE SCALE GENOMIC DNA]</scope>
    <source>
        <strain evidence="6 7">RP-1-16</strain>
    </source>
</reference>